<feature type="domain" description="HTH cro/C1-type" evidence="2">
    <location>
        <begin position="11"/>
        <end position="66"/>
    </location>
</feature>
<evidence type="ECO:0000256" key="1">
    <source>
        <dbReference type="ARBA" id="ARBA00023125"/>
    </source>
</evidence>
<dbReference type="InterPro" id="IPR010982">
    <property type="entry name" value="Lambda_DNA-bd_dom_sf"/>
</dbReference>
<protein>
    <submittedName>
        <fullName evidence="4">Helix-turn-helix transcriptional regulator</fullName>
    </submittedName>
</protein>
<dbReference type="AlphaFoldDB" id="A0AAU9VH16"/>
<dbReference type="InterPro" id="IPR001387">
    <property type="entry name" value="Cro/C1-type_HTH"/>
</dbReference>
<evidence type="ECO:0000313" key="4">
    <source>
        <dbReference type="EMBL" id="CAH2762721.1"/>
    </source>
</evidence>
<dbReference type="EMBL" id="OW659496">
    <property type="protein sequence ID" value="CAH2762696.1"/>
    <property type="molecule type" value="Genomic_DNA"/>
</dbReference>
<organism evidence="4 6">
    <name type="scientific">Erysipelothrix amsterdamensis</name>
    <dbReference type="NCBI Taxonomy" id="2929157"/>
    <lineage>
        <taxon>Bacteria</taxon>
        <taxon>Bacillati</taxon>
        <taxon>Bacillota</taxon>
        <taxon>Erysipelotrichia</taxon>
        <taxon>Erysipelotrichales</taxon>
        <taxon>Erysipelotrichaceae</taxon>
        <taxon>Erysipelothrix</taxon>
    </lineage>
</organism>
<sequence>MKCKITLQERLKDLRVSHNLNLEELAKLTGISKSALGNYENDDYKEINHGNLVTLAQFYNVSTDYLLCLTENKNHPNTDLTNLHLSDDMIDLLLSGSINNRLLCEIATHDKFKELMADTEIFVDGVATKRFNDLNSSLETVRTEILNQNPNVSNDHTLRTLLAAQVGEEDFFCHITHKTWDSIIKDIRKNHEQDIDSIPEDDDTLSLQKIRQIMISSGNNMDKFIEIFCNSFQLKYKRLSEDEKEFLRKLFKKSPIIKNSGINFRKRK</sequence>
<keyword evidence="5" id="KW-1185">Reference proteome</keyword>
<evidence type="ECO:0000313" key="5">
    <source>
        <dbReference type="Proteomes" id="UP001154095"/>
    </source>
</evidence>
<dbReference type="CDD" id="cd00093">
    <property type="entry name" value="HTH_XRE"/>
    <property type="match status" value="1"/>
</dbReference>
<dbReference type="GO" id="GO:0003677">
    <property type="term" value="F:DNA binding"/>
    <property type="evidence" value="ECO:0007669"/>
    <property type="project" value="UniProtKB-KW"/>
</dbReference>
<dbReference type="Proteomes" id="UP001154095">
    <property type="component" value="Chromosome"/>
</dbReference>
<dbReference type="SMART" id="SM00530">
    <property type="entry name" value="HTH_XRE"/>
    <property type="match status" value="1"/>
</dbReference>
<dbReference type="Gene3D" id="1.10.260.40">
    <property type="entry name" value="lambda repressor-like DNA-binding domains"/>
    <property type="match status" value="1"/>
</dbReference>
<gene>
    <name evidence="4" type="primary">immR_2</name>
    <name evidence="4" type="ORF">ERYAMS2_01345</name>
    <name evidence="3" type="ORF">ERYAMS_01051</name>
</gene>
<evidence type="ECO:0000313" key="6">
    <source>
        <dbReference type="Proteomes" id="UP001154111"/>
    </source>
</evidence>
<keyword evidence="1" id="KW-0238">DNA-binding</keyword>
<evidence type="ECO:0000313" key="3">
    <source>
        <dbReference type="EMBL" id="CAH2762696.1"/>
    </source>
</evidence>
<name>A0AAU9VH16_9FIRM</name>
<dbReference type="PROSITE" id="PS50943">
    <property type="entry name" value="HTH_CROC1"/>
    <property type="match status" value="1"/>
</dbReference>
<dbReference type="EMBL" id="OW659477">
    <property type="protein sequence ID" value="CAH2762721.1"/>
    <property type="molecule type" value="Genomic_DNA"/>
</dbReference>
<dbReference type="RefSeq" id="WP_012858488.1">
    <property type="nucleotide sequence ID" value="NZ_OW659477.1"/>
</dbReference>
<accession>A0AAU9VH16</accession>
<dbReference type="Pfam" id="PF01381">
    <property type="entry name" value="HTH_3"/>
    <property type="match status" value="1"/>
</dbReference>
<dbReference type="PANTHER" id="PTHR46558:SF11">
    <property type="entry name" value="HTH-TYPE TRANSCRIPTIONAL REGULATOR XRE"/>
    <property type="match status" value="1"/>
</dbReference>
<dbReference type="Proteomes" id="UP001154111">
    <property type="component" value="Chromosome"/>
</dbReference>
<proteinExistence type="predicted"/>
<dbReference type="PANTHER" id="PTHR46558">
    <property type="entry name" value="TRACRIPTIONAL REGULATORY PROTEIN-RELATED-RELATED"/>
    <property type="match status" value="1"/>
</dbReference>
<reference evidence="4" key="1">
    <citation type="submission" date="2022-04" db="EMBL/GenBank/DDBJ databases">
        <authorList>
            <person name="Forde T."/>
        </authorList>
    </citation>
    <scope>NUCLEOTIDE SEQUENCE</scope>
    <source>
        <strain evidence="4">A18Y016a</strain>
        <strain evidence="3">A18Y020d</strain>
    </source>
</reference>
<dbReference type="GeneID" id="29673816"/>
<evidence type="ECO:0000259" key="2">
    <source>
        <dbReference type="PROSITE" id="PS50943"/>
    </source>
</evidence>
<dbReference type="SUPFAM" id="SSF47413">
    <property type="entry name" value="lambda repressor-like DNA-binding domains"/>
    <property type="match status" value="1"/>
</dbReference>